<evidence type="ECO:0000313" key="2">
    <source>
        <dbReference type="EMBL" id="CZQ87728.1"/>
    </source>
</evidence>
<keyword evidence="5" id="KW-1185">Reference proteome</keyword>
<dbReference type="Proteomes" id="UP000076878">
    <property type="component" value="Unassembled WGS sequence"/>
</dbReference>
<dbReference type="STRING" id="640938.TR210_633"/>
<organism evidence="2 4">
    <name type="scientific">Trichococcus ilyis</name>
    <dbReference type="NCBI Taxonomy" id="640938"/>
    <lineage>
        <taxon>Bacteria</taxon>
        <taxon>Bacillati</taxon>
        <taxon>Bacillota</taxon>
        <taxon>Bacilli</taxon>
        <taxon>Lactobacillales</taxon>
        <taxon>Carnobacteriaceae</taxon>
        <taxon>Trichococcus</taxon>
    </lineage>
</organism>
<evidence type="ECO:0000313" key="5">
    <source>
        <dbReference type="Proteomes" id="UP000199280"/>
    </source>
</evidence>
<keyword evidence="1" id="KW-0472">Membrane</keyword>
<accession>A0A143YD08</accession>
<dbReference type="RefSeq" id="WP_068621475.1">
    <property type="nucleotide sequence ID" value="NZ_FJNB01000003.1"/>
</dbReference>
<evidence type="ECO:0000256" key="1">
    <source>
        <dbReference type="SAM" id="Phobius"/>
    </source>
</evidence>
<protein>
    <submittedName>
        <fullName evidence="2">Uncharacterized protein</fullName>
    </submittedName>
</protein>
<keyword evidence="1" id="KW-1133">Transmembrane helix</keyword>
<dbReference type="EMBL" id="FNYT01000002">
    <property type="protein sequence ID" value="SEI66009.1"/>
    <property type="molecule type" value="Genomic_DNA"/>
</dbReference>
<dbReference type="AlphaFoldDB" id="A0A143YD08"/>
<keyword evidence="1" id="KW-0812">Transmembrane</keyword>
<name>A0A143YD08_9LACT</name>
<sequence>MNLQSWIVLLLFLSLMGYILFRQIRLIASGRKKCNACTVKACPMNEPTVPSAKDADCPITGSTLMVQIRTPQEGAVRENHCPTSQVIKE</sequence>
<gene>
    <name evidence="3" type="ORF">SAMN05216375_102109</name>
    <name evidence="2" type="ORF">TR210_633</name>
</gene>
<reference evidence="3 5" key="2">
    <citation type="submission" date="2016-10" db="EMBL/GenBank/DDBJ databases">
        <authorList>
            <person name="Varghese N."/>
            <person name="Submissions S."/>
        </authorList>
    </citation>
    <scope>NUCLEOTIDE SEQUENCE [LARGE SCALE GENOMIC DNA]</scope>
    <source>
        <strain evidence="3 5">DSM 22150</strain>
    </source>
</reference>
<evidence type="ECO:0000313" key="3">
    <source>
        <dbReference type="EMBL" id="SEI66009.1"/>
    </source>
</evidence>
<evidence type="ECO:0000313" key="4">
    <source>
        <dbReference type="Proteomes" id="UP000076878"/>
    </source>
</evidence>
<dbReference type="Proteomes" id="UP000199280">
    <property type="component" value="Unassembled WGS sequence"/>
</dbReference>
<proteinExistence type="predicted"/>
<feature type="transmembrane region" description="Helical" evidence="1">
    <location>
        <begin position="6"/>
        <end position="24"/>
    </location>
</feature>
<dbReference type="OrthoDB" id="2166359at2"/>
<reference evidence="2 4" key="1">
    <citation type="submission" date="2016-02" db="EMBL/GenBank/DDBJ databases">
        <authorList>
            <person name="Wen L."/>
            <person name="He K."/>
            <person name="Yang H."/>
        </authorList>
    </citation>
    <scope>NUCLEOTIDE SEQUENCE [LARGE SCALE GENOMIC DNA]</scope>
    <source>
        <strain evidence="2">Trichococcus_R210</strain>
    </source>
</reference>
<dbReference type="EMBL" id="FJNB01000003">
    <property type="protein sequence ID" value="CZQ87728.1"/>
    <property type="molecule type" value="Genomic_DNA"/>
</dbReference>